<evidence type="ECO:0000313" key="1">
    <source>
        <dbReference type="EMBL" id="QIP15597.1"/>
    </source>
</evidence>
<organism evidence="1 2">
    <name type="scientific">Spirosoma aureum</name>
    <dbReference type="NCBI Taxonomy" id="2692134"/>
    <lineage>
        <taxon>Bacteria</taxon>
        <taxon>Pseudomonadati</taxon>
        <taxon>Bacteroidota</taxon>
        <taxon>Cytophagia</taxon>
        <taxon>Cytophagales</taxon>
        <taxon>Cytophagaceae</taxon>
        <taxon>Spirosoma</taxon>
    </lineage>
</organism>
<sequence length="152" mass="16854">MKTNQLRSLAVVGMSWLALGVGCQKDPPKPGPEVAHSCNDGTCCMLDARYYDYVETIANEPADLSGSSLTFKNGFPSKAVSETFKAYSLGVCDLSHAKIVGLLNTVSLNAKSWEDYPFRYRVWGKVYHDRLTQTIIASPILNVYVDRIEEVK</sequence>
<accession>A0A6G9ASY8</accession>
<dbReference type="EMBL" id="CP050063">
    <property type="protein sequence ID" value="QIP15597.1"/>
    <property type="molecule type" value="Genomic_DNA"/>
</dbReference>
<name>A0A6G9ASY8_9BACT</name>
<protein>
    <recommendedName>
        <fullName evidence="3">Lipoprotein</fullName>
    </recommendedName>
</protein>
<dbReference type="AlphaFoldDB" id="A0A6G9ASY8"/>
<dbReference type="Proteomes" id="UP000501802">
    <property type="component" value="Chromosome"/>
</dbReference>
<evidence type="ECO:0000313" key="2">
    <source>
        <dbReference type="Proteomes" id="UP000501802"/>
    </source>
</evidence>
<evidence type="ECO:0008006" key="3">
    <source>
        <dbReference type="Google" id="ProtNLM"/>
    </source>
</evidence>
<proteinExistence type="predicted"/>
<dbReference type="RefSeq" id="WP_167214117.1">
    <property type="nucleotide sequence ID" value="NZ_CP050063.1"/>
</dbReference>
<dbReference type="KEGG" id="spib:G8759_24675"/>
<dbReference type="PROSITE" id="PS51257">
    <property type="entry name" value="PROKAR_LIPOPROTEIN"/>
    <property type="match status" value="1"/>
</dbReference>
<keyword evidence="2" id="KW-1185">Reference proteome</keyword>
<gene>
    <name evidence="1" type="ORF">G8759_24675</name>
</gene>
<reference evidence="1 2" key="1">
    <citation type="submission" date="2020-03" db="EMBL/GenBank/DDBJ databases">
        <authorList>
            <person name="Kim M.K."/>
        </authorList>
    </citation>
    <scope>NUCLEOTIDE SEQUENCE [LARGE SCALE GENOMIC DNA]</scope>
    <source>
        <strain evidence="1 2">BT328</strain>
    </source>
</reference>